<dbReference type="Gene3D" id="2.170.300.10">
    <property type="entry name" value="Tie2 ligand-binding domain superfamily"/>
    <property type="match status" value="1"/>
</dbReference>
<dbReference type="HOGENOM" id="CLU_566464_0_0_1"/>
<sequence length="491" mass="53923">MPIFKQHAIFNSSNVHIINVTKTRKIEYCCEGYEEQPRNSSSVEASPNGLACRPICRGGCGRGQCTAPNVCSCEAGITGKHCNQRCRNGTWGENCKQRCHCQNYSLCEGKTGHCRCSDGWIGTHCESPCPAGYYGTMCKSSCNCNTTRCHHVTGKCLADEGLVMFDNITRILENNFSGESTERISAEQWIKVESSSTTTTPTASTTTLETSSTPINSTYAESYQEYLPSNATVSMVPLENLTSTTEEPSNETVYEIIASTTKLEITFIDTSVGKVESQNPESTTAKRPEVIYLATQGQSDLVELIDAKESPAEESQVDNRQAVATISCLILTLALLLSVVAYMKNLNRKQKQPQHQEQSVDSGRGSISRGPDSPRILEPLPDLPKVTYTKVKAKNQRSGSTQLEHYDVPVNNSSVHKSSPYNYNFTLSKPPAQARKYSLEHIYDEIQYPPYSDLDGIGGGPNASSDHFSRSILAADDKMTPVKVIDEIKGK</sequence>
<dbReference type="EMBL" id="DS232053">
    <property type="protein sequence ID" value="EDS33282.1"/>
    <property type="molecule type" value="Genomic_DNA"/>
</dbReference>
<dbReference type="GO" id="GO:0016020">
    <property type="term" value="C:membrane"/>
    <property type="evidence" value="ECO:0007669"/>
    <property type="project" value="TreeGrafter"/>
</dbReference>
<proteinExistence type="predicted"/>
<dbReference type="GO" id="GO:0048513">
    <property type="term" value="P:animal organ development"/>
    <property type="evidence" value="ECO:0007669"/>
    <property type="project" value="UniProtKB-ARBA"/>
</dbReference>
<evidence type="ECO:0000313" key="5">
    <source>
        <dbReference type="EnsemblMetazoa" id="CPIJ009115-PA"/>
    </source>
</evidence>
<reference evidence="5" key="2">
    <citation type="submission" date="2021-02" db="UniProtKB">
        <authorList>
            <consortium name="EnsemblMetazoa"/>
        </authorList>
    </citation>
    <scope>IDENTIFICATION</scope>
    <source>
        <strain evidence="5">JHB</strain>
    </source>
</reference>
<dbReference type="STRING" id="7176.B0WR98"/>
<keyword evidence="2" id="KW-1133">Transmembrane helix</keyword>
<feature type="compositionally biased region" description="Low complexity" evidence="1">
    <location>
        <begin position="194"/>
        <end position="213"/>
    </location>
</feature>
<feature type="transmembrane region" description="Helical" evidence="2">
    <location>
        <begin position="322"/>
        <end position="343"/>
    </location>
</feature>
<dbReference type="InParanoid" id="B0WR98"/>
<evidence type="ECO:0000313" key="4">
    <source>
        <dbReference type="EMBL" id="EDS33282.1"/>
    </source>
</evidence>
<evidence type="ECO:0000256" key="2">
    <source>
        <dbReference type="SAM" id="Phobius"/>
    </source>
</evidence>
<evidence type="ECO:0000256" key="1">
    <source>
        <dbReference type="SAM" id="MobiDB-lite"/>
    </source>
</evidence>
<dbReference type="InterPro" id="IPR002049">
    <property type="entry name" value="LE_dom"/>
</dbReference>
<dbReference type="GO" id="GO:0048731">
    <property type="term" value="P:system development"/>
    <property type="evidence" value="ECO:0007669"/>
    <property type="project" value="UniProtKB-ARBA"/>
</dbReference>
<dbReference type="FunCoup" id="B0WR98">
    <property type="interactions" value="3"/>
</dbReference>
<name>B0WR98_CULQU</name>
<dbReference type="InterPro" id="IPR000742">
    <property type="entry name" value="EGF"/>
</dbReference>
<dbReference type="AlphaFoldDB" id="B0WR98"/>
<feature type="region of interest" description="Disordered" evidence="1">
    <location>
        <begin position="192"/>
        <end position="213"/>
    </location>
</feature>
<keyword evidence="2" id="KW-0812">Transmembrane</keyword>
<evidence type="ECO:0000313" key="6">
    <source>
        <dbReference type="Proteomes" id="UP000002320"/>
    </source>
</evidence>
<dbReference type="OrthoDB" id="18487at2759"/>
<dbReference type="VEuPathDB" id="VectorBase:CPIJ009115"/>
<keyword evidence="2" id="KW-0472">Membrane</keyword>
<gene>
    <name evidence="5" type="primary">6042079</name>
    <name evidence="4" type="ORF">CpipJ_CPIJ009115</name>
</gene>
<dbReference type="VEuPathDB" id="VectorBase:CQUJHB005683"/>
<dbReference type="CDD" id="cd00055">
    <property type="entry name" value="EGF_Lam"/>
    <property type="match status" value="1"/>
</dbReference>
<dbReference type="KEGG" id="cqu:CpipJ_CPIJ009115"/>
<protein>
    <recommendedName>
        <fullName evidence="3">EGF-like domain-containing protein</fullName>
    </recommendedName>
</protein>
<feature type="domain" description="EGF-like" evidence="3">
    <location>
        <begin position="114"/>
        <end position="125"/>
    </location>
</feature>
<dbReference type="PROSITE" id="PS00022">
    <property type="entry name" value="EGF_1"/>
    <property type="match status" value="1"/>
</dbReference>
<dbReference type="Proteomes" id="UP000002320">
    <property type="component" value="Unassembled WGS sequence"/>
</dbReference>
<dbReference type="OMA" id="ISAEQWI"/>
<dbReference type="PANTHER" id="PTHR24052:SF8">
    <property type="entry name" value="NIMROD A, ISOFORM E"/>
    <property type="match status" value="1"/>
</dbReference>
<reference evidence="4" key="1">
    <citation type="submission" date="2007-03" db="EMBL/GenBank/DDBJ databases">
        <title>Annotation of Culex pipiens quinquefasciatus.</title>
        <authorList>
            <consortium name="The Broad Institute Genome Sequencing Platform"/>
            <person name="Atkinson P.W."/>
            <person name="Hemingway J."/>
            <person name="Christensen B.M."/>
            <person name="Higgs S."/>
            <person name="Kodira C."/>
            <person name="Hannick L."/>
            <person name="Megy K."/>
            <person name="O'Leary S."/>
            <person name="Pearson M."/>
            <person name="Haas B.J."/>
            <person name="Mauceli E."/>
            <person name="Wortman J.R."/>
            <person name="Lee N.H."/>
            <person name="Guigo R."/>
            <person name="Stanke M."/>
            <person name="Alvarado L."/>
            <person name="Amedeo P."/>
            <person name="Antoine C.H."/>
            <person name="Arensburger P."/>
            <person name="Bidwell S.L."/>
            <person name="Crawford M."/>
            <person name="Camaro F."/>
            <person name="Devon K."/>
            <person name="Engels R."/>
            <person name="Hammond M."/>
            <person name="Howarth C."/>
            <person name="Koehrsen M."/>
            <person name="Lawson D."/>
            <person name="Montgomery P."/>
            <person name="Nene V."/>
            <person name="Nusbaum C."/>
            <person name="Puiu D."/>
            <person name="Romero-Severson J."/>
            <person name="Severson D.W."/>
            <person name="Shumway M."/>
            <person name="Sisk P."/>
            <person name="Stolte C."/>
            <person name="Zeng Q."/>
            <person name="Eisenstadt E."/>
            <person name="Fraser-Liggett C."/>
            <person name="Strausberg R."/>
            <person name="Galagan J."/>
            <person name="Birren B."/>
            <person name="Collins F.H."/>
        </authorList>
    </citation>
    <scope>NUCLEOTIDE SEQUENCE [LARGE SCALE GENOMIC DNA]</scope>
    <source>
        <strain evidence="4">JHB</strain>
    </source>
</reference>
<feature type="region of interest" description="Disordered" evidence="1">
    <location>
        <begin position="348"/>
        <end position="381"/>
    </location>
</feature>
<dbReference type="eggNOG" id="KOG1218">
    <property type="taxonomic scope" value="Eukaryota"/>
</dbReference>
<keyword evidence="6" id="KW-1185">Reference proteome</keyword>
<dbReference type="InterPro" id="IPR052485">
    <property type="entry name" value="MEGF_diff_regulators"/>
</dbReference>
<dbReference type="PANTHER" id="PTHR24052">
    <property type="entry name" value="DELTA-RELATED"/>
    <property type="match status" value="1"/>
</dbReference>
<organism>
    <name type="scientific">Culex quinquefasciatus</name>
    <name type="common">Southern house mosquito</name>
    <name type="synonym">Culex pungens</name>
    <dbReference type="NCBI Taxonomy" id="7176"/>
    <lineage>
        <taxon>Eukaryota</taxon>
        <taxon>Metazoa</taxon>
        <taxon>Ecdysozoa</taxon>
        <taxon>Arthropoda</taxon>
        <taxon>Hexapoda</taxon>
        <taxon>Insecta</taxon>
        <taxon>Pterygota</taxon>
        <taxon>Neoptera</taxon>
        <taxon>Endopterygota</taxon>
        <taxon>Diptera</taxon>
        <taxon>Nematocera</taxon>
        <taxon>Culicoidea</taxon>
        <taxon>Culicidae</taxon>
        <taxon>Culicinae</taxon>
        <taxon>Culicini</taxon>
        <taxon>Culex</taxon>
        <taxon>Culex</taxon>
    </lineage>
</organism>
<evidence type="ECO:0000259" key="3">
    <source>
        <dbReference type="PROSITE" id="PS00022"/>
    </source>
</evidence>
<accession>B0WR98</accession>
<dbReference type="EnsemblMetazoa" id="CPIJ009115-RA">
    <property type="protein sequence ID" value="CPIJ009115-PA"/>
    <property type="gene ID" value="CPIJ009115"/>
</dbReference>